<evidence type="ECO:0000313" key="2">
    <source>
        <dbReference type="EMBL" id="KAK0386275.1"/>
    </source>
</evidence>
<protein>
    <submittedName>
        <fullName evidence="2">Uncharacterized protein</fullName>
    </submittedName>
</protein>
<feature type="region of interest" description="Disordered" evidence="1">
    <location>
        <begin position="193"/>
        <end position="250"/>
    </location>
</feature>
<feature type="region of interest" description="Disordered" evidence="1">
    <location>
        <begin position="337"/>
        <end position="409"/>
    </location>
</feature>
<feature type="region of interest" description="Disordered" evidence="1">
    <location>
        <begin position="496"/>
        <end position="515"/>
    </location>
</feature>
<evidence type="ECO:0000256" key="1">
    <source>
        <dbReference type="SAM" id="MobiDB-lite"/>
    </source>
</evidence>
<accession>A0AA39GFA2</accession>
<comment type="caution">
    <text evidence="2">The sequence shown here is derived from an EMBL/GenBank/DDBJ whole genome shotgun (WGS) entry which is preliminary data.</text>
</comment>
<sequence>MASPNEQETLLQTPEDGRMATNLTIHQRPNYRSTSCRQSERERGLKSLASGLMRSGASKEQAFLICGLVSSEESPSSDLREWNDIPLDLRDWIQAQEGLRIDGIPVTNVDSLTRTHRLLCRKQSEVTLEDSGILALALDIAIRLFKQVELIGRDESKIADLEHYFLRSAEQVTSLPDTVIIVCRKCQKNEFEDQNPRWTREPAPSGLCKSHMGRPRVDADRSSTYKRPSGRRTSSAASLPKVVTSTEVLQKGPARDAGLYSGATTTQHDLLSSSNQDVAMDEYFSVLHDSIGPSFPAGSDLMQADYLTSRSNGSELVSSSHGPWILCSSPSYTNSLIEPSTTTSSERLVPSSYTLSSTPSSHQNLDLGQPPTSEPCPDDVAEEGPRPKKKRREGDSQGTSREEGSSSTSLIDTYSQLAYVLSGLRASTAREKSRLGVDQRVKLEQAFTCVSTLCDILKGSHMSRLLETPRGLTSSCVLLASSIIAMVVERYHEQSNRFHSQRRASPDTPEPTTQHQAQCQMEAIVMELHLAKLQVMLSAMGSVEHEPHIMDLLVDTRKRLRAYLEDWSLCNAIPGDGCSCSYW</sequence>
<feature type="compositionally biased region" description="Basic and acidic residues" evidence="1">
    <location>
        <begin position="392"/>
        <end position="404"/>
    </location>
</feature>
<feature type="compositionally biased region" description="Polar residues" evidence="1">
    <location>
        <begin position="231"/>
        <end position="248"/>
    </location>
</feature>
<keyword evidence="3" id="KW-1185">Reference proteome</keyword>
<gene>
    <name evidence="2" type="ORF">NLU13_6112</name>
</gene>
<feature type="compositionally biased region" description="Low complexity" evidence="1">
    <location>
        <begin position="350"/>
        <end position="361"/>
    </location>
</feature>
<dbReference type="EMBL" id="JAPDFR010000005">
    <property type="protein sequence ID" value="KAK0386275.1"/>
    <property type="molecule type" value="Genomic_DNA"/>
</dbReference>
<feature type="compositionally biased region" description="Polar residues" evidence="1">
    <location>
        <begin position="337"/>
        <end position="346"/>
    </location>
</feature>
<dbReference type="AlphaFoldDB" id="A0AA39GFA2"/>
<dbReference type="Proteomes" id="UP001175261">
    <property type="component" value="Unassembled WGS sequence"/>
</dbReference>
<proteinExistence type="predicted"/>
<reference evidence="2" key="1">
    <citation type="submission" date="2022-10" db="EMBL/GenBank/DDBJ databases">
        <title>Determination and structural analysis of whole genome sequence of Sarocladium strictum F4-1.</title>
        <authorList>
            <person name="Hu L."/>
            <person name="Jiang Y."/>
        </authorList>
    </citation>
    <scope>NUCLEOTIDE SEQUENCE</scope>
    <source>
        <strain evidence="2">F4-1</strain>
    </source>
</reference>
<organism evidence="2 3">
    <name type="scientific">Sarocladium strictum</name>
    <name type="common">Black bundle disease fungus</name>
    <name type="synonym">Acremonium strictum</name>
    <dbReference type="NCBI Taxonomy" id="5046"/>
    <lineage>
        <taxon>Eukaryota</taxon>
        <taxon>Fungi</taxon>
        <taxon>Dikarya</taxon>
        <taxon>Ascomycota</taxon>
        <taxon>Pezizomycotina</taxon>
        <taxon>Sordariomycetes</taxon>
        <taxon>Hypocreomycetidae</taxon>
        <taxon>Hypocreales</taxon>
        <taxon>Sarocladiaceae</taxon>
        <taxon>Sarocladium</taxon>
    </lineage>
</organism>
<name>A0AA39GFA2_SARSR</name>
<evidence type="ECO:0000313" key="3">
    <source>
        <dbReference type="Proteomes" id="UP001175261"/>
    </source>
</evidence>